<name>A0A8S5P8X4_9CAUD</name>
<organism evidence="1">
    <name type="scientific">Podoviridae sp. ctU7u6</name>
    <dbReference type="NCBI Taxonomy" id="2825252"/>
    <lineage>
        <taxon>Viruses</taxon>
        <taxon>Duplodnaviria</taxon>
        <taxon>Heunggongvirae</taxon>
        <taxon>Uroviricota</taxon>
        <taxon>Caudoviricetes</taxon>
    </lineage>
</organism>
<protein>
    <submittedName>
        <fullName evidence="1">Uncharacterized protein</fullName>
    </submittedName>
</protein>
<proteinExistence type="predicted"/>
<evidence type="ECO:0000313" key="1">
    <source>
        <dbReference type="EMBL" id="DAE03120.1"/>
    </source>
</evidence>
<dbReference type="EMBL" id="BK015359">
    <property type="protein sequence ID" value="DAE03120.1"/>
    <property type="molecule type" value="Genomic_DNA"/>
</dbReference>
<accession>A0A8S5P8X4</accession>
<reference evidence="1" key="1">
    <citation type="journal article" date="2021" name="Proc. Natl. Acad. Sci. U.S.A.">
        <title>A Catalog of Tens of Thousands of Viruses from Human Metagenomes Reveals Hidden Associations with Chronic Diseases.</title>
        <authorList>
            <person name="Tisza M.J."/>
            <person name="Buck C.B."/>
        </authorList>
    </citation>
    <scope>NUCLEOTIDE SEQUENCE</scope>
    <source>
        <strain evidence="1">CtU7u6</strain>
    </source>
</reference>
<sequence length="134" mass="15793">MGIKLLFNYKNLNQKLKQIKLLQTLFKLSLEEAKYAVECGEFILQGEYDKNLVETIRSNSDANIEVVILSPQETEKTFQLTVYSHLQNLFPQECILLNKEEYERERKELMKYKSLYLNLIGSIHKVIDSFLKNN</sequence>